<dbReference type="EMBL" id="CAJNOE010000262">
    <property type="protein sequence ID" value="CAF1101093.1"/>
    <property type="molecule type" value="Genomic_DNA"/>
</dbReference>
<gene>
    <name evidence="2" type="ORF">IZO911_LOCUS23050</name>
    <name evidence="3" type="ORF">KXQ929_LOCUS3963</name>
</gene>
<evidence type="ECO:0000313" key="3">
    <source>
        <dbReference type="EMBL" id="CAF3577788.1"/>
    </source>
</evidence>
<evidence type="ECO:0000256" key="1">
    <source>
        <dbReference type="SAM" id="MobiDB-lite"/>
    </source>
</evidence>
<dbReference type="Proteomes" id="UP000663868">
    <property type="component" value="Unassembled WGS sequence"/>
</dbReference>
<sequence>MNERDEIEQQKSQVSQTVMKKDKKCSKTENRFKSKFKSLKKLPHSTSANSAVEKARTFFRSLELKRHNEQSSSSSSSITICQNHTTDIPSTPSITNTTIMNEETRKFDFMLNPIARTTNISITKGTKVDKINPTDMIVYRVMDNDQNYDKLPLNYFQQKYKQYLKPSLLYPKQYYNELLNKQNQHYSISIDKRNSFSHNKDPTFNPDMRYSTRIYPPFRYPPANNNNNNNSSSNHQISNSLYDNPLLICSQMESSFLVPSSCDQSASSIIRPLPTSSSSSSSSSTLTWNQCVDRLNTEYRSTIDALELAKEYLEDAYIHPTDSISKYANLVARGINDLSNNETKKSSSVTFCLPSSIDSDIEKYSSLKLNNSIEKSKVPPPILFSKPKLVKPIELDTFSSCTKFDSSVENDEKLDSIASIIKKFNDLSNSIASTIEKCQIHEKIMDNSTTCKLKKNSDELIPSELVSTNEQTTNNLQEEETTYTIETFYKPTNNDLLINVPPIIITRENTTAEQFELVYEKQHQEISTDTIPTQEKSIIDEIKLSPINERSSNCEINDTSSNNTPPPVPPKNIHKFISQIPKSTITTMHGSRLKPSSKLISSFNKLKPSSSTIINNTMTSLQNPIETINNTAQLQSLPTPTQPSSIKDKNISKSPNGIDPTCSIRKNYVKSMVCQLNTTVSAPSIVSPSTTNKRSCRRMLIEPITFTNKNAI</sequence>
<name>A0A814PAF9_9BILA</name>
<accession>A0A814PAF9</accession>
<dbReference type="AlphaFoldDB" id="A0A814PAF9"/>
<feature type="region of interest" description="Disordered" evidence="1">
    <location>
        <begin position="636"/>
        <end position="658"/>
    </location>
</feature>
<evidence type="ECO:0000313" key="4">
    <source>
        <dbReference type="Proteomes" id="UP000663860"/>
    </source>
</evidence>
<dbReference type="Proteomes" id="UP000663860">
    <property type="component" value="Unassembled WGS sequence"/>
</dbReference>
<feature type="region of interest" description="Disordered" evidence="1">
    <location>
        <begin position="216"/>
        <end position="237"/>
    </location>
</feature>
<feature type="region of interest" description="Disordered" evidence="1">
    <location>
        <begin position="1"/>
        <end position="29"/>
    </location>
</feature>
<proteinExistence type="predicted"/>
<reference evidence="2" key="1">
    <citation type="submission" date="2021-02" db="EMBL/GenBank/DDBJ databases">
        <authorList>
            <person name="Nowell W R."/>
        </authorList>
    </citation>
    <scope>NUCLEOTIDE SEQUENCE</scope>
</reference>
<comment type="caution">
    <text evidence="2">The sequence shown here is derived from an EMBL/GenBank/DDBJ whole genome shotgun (WGS) entry which is preliminary data.</text>
</comment>
<feature type="compositionally biased region" description="Low complexity" evidence="1">
    <location>
        <begin position="224"/>
        <end position="237"/>
    </location>
</feature>
<evidence type="ECO:0000313" key="2">
    <source>
        <dbReference type="EMBL" id="CAF1101093.1"/>
    </source>
</evidence>
<dbReference type="EMBL" id="CAJOBB010000132">
    <property type="protein sequence ID" value="CAF3577788.1"/>
    <property type="molecule type" value="Genomic_DNA"/>
</dbReference>
<organism evidence="2 4">
    <name type="scientific">Adineta steineri</name>
    <dbReference type="NCBI Taxonomy" id="433720"/>
    <lineage>
        <taxon>Eukaryota</taxon>
        <taxon>Metazoa</taxon>
        <taxon>Spiralia</taxon>
        <taxon>Gnathifera</taxon>
        <taxon>Rotifera</taxon>
        <taxon>Eurotatoria</taxon>
        <taxon>Bdelloidea</taxon>
        <taxon>Adinetida</taxon>
        <taxon>Adinetidae</taxon>
        <taxon>Adineta</taxon>
    </lineage>
</organism>
<feature type="compositionally biased region" description="Polar residues" evidence="1">
    <location>
        <begin position="636"/>
        <end position="645"/>
    </location>
</feature>
<protein>
    <submittedName>
        <fullName evidence="2">Uncharacterized protein</fullName>
    </submittedName>
</protein>